<feature type="signal peptide" evidence="1">
    <location>
        <begin position="1"/>
        <end position="21"/>
    </location>
</feature>
<sequence>MRRLMLVALAASCAAALTGVAAPAAAGVAGKSTDCVVQEVDARGAVHEKLVPEGTKLGAFRCVNGLWQYAWAPFGPDDLVTAPALRVDAKGRVSVDRFDRPEHSSDLTIGELAGITSAITGGRAVFQRAVVAVDDGKKRTPAEVAALLAGKDTTGAKVLRVIDRLDPQSDLPDTVGDTGGEPVVVYLLSEIWDAITGAVEAVIDWVVDGVGGIGDWINNHCIWFPPPPPGSNTIPIVTCQF</sequence>
<evidence type="ECO:0000313" key="2">
    <source>
        <dbReference type="EMBL" id="MBB5873540.1"/>
    </source>
</evidence>
<evidence type="ECO:0000256" key="1">
    <source>
        <dbReference type="SAM" id="SignalP"/>
    </source>
</evidence>
<keyword evidence="1" id="KW-0732">Signal</keyword>
<accession>A0A841C3K3</accession>
<reference evidence="2 3" key="1">
    <citation type="submission" date="2020-08" db="EMBL/GenBank/DDBJ databases">
        <title>Sequencing the genomes of 1000 actinobacteria strains.</title>
        <authorList>
            <person name="Klenk H.-P."/>
        </authorList>
    </citation>
    <scope>NUCLEOTIDE SEQUENCE [LARGE SCALE GENOMIC DNA]</scope>
    <source>
        <strain evidence="2 3">DSM 45362</strain>
    </source>
</reference>
<dbReference type="AlphaFoldDB" id="A0A841C3K3"/>
<feature type="chain" id="PRO_5039236481" evidence="1">
    <location>
        <begin position="22"/>
        <end position="241"/>
    </location>
</feature>
<evidence type="ECO:0000313" key="3">
    <source>
        <dbReference type="Proteomes" id="UP000587527"/>
    </source>
</evidence>
<name>A0A841C3K3_9ACTN</name>
<dbReference type="EMBL" id="JACHMN010000003">
    <property type="protein sequence ID" value="MBB5873540.1"/>
    <property type="molecule type" value="Genomic_DNA"/>
</dbReference>
<keyword evidence="3" id="KW-1185">Reference proteome</keyword>
<comment type="caution">
    <text evidence="2">The sequence shown here is derived from an EMBL/GenBank/DDBJ whole genome shotgun (WGS) entry which is preliminary data.</text>
</comment>
<organism evidence="2 3">
    <name type="scientific">Allocatelliglobosispora scoriae</name>
    <dbReference type="NCBI Taxonomy" id="643052"/>
    <lineage>
        <taxon>Bacteria</taxon>
        <taxon>Bacillati</taxon>
        <taxon>Actinomycetota</taxon>
        <taxon>Actinomycetes</taxon>
        <taxon>Micromonosporales</taxon>
        <taxon>Micromonosporaceae</taxon>
        <taxon>Allocatelliglobosispora</taxon>
    </lineage>
</organism>
<proteinExistence type="predicted"/>
<gene>
    <name evidence="2" type="ORF">F4553_006974</name>
</gene>
<dbReference type="Proteomes" id="UP000587527">
    <property type="component" value="Unassembled WGS sequence"/>
</dbReference>
<protein>
    <submittedName>
        <fullName evidence="2">Uncharacterized protein</fullName>
    </submittedName>
</protein>